<accession>A0ABR6WIN2</accession>
<gene>
    <name evidence="2" type="ORF">GH807_04740</name>
</gene>
<comment type="caution">
    <text evidence="2">The sequence shown here is derived from an EMBL/GenBank/DDBJ whole genome shotgun (WGS) entry which is preliminary data.</text>
</comment>
<proteinExistence type="predicted"/>
<reference evidence="2 3" key="1">
    <citation type="journal article" date="2020" name="mSystems">
        <title>Defining Genomic and Predicted Metabolic Features of the Acetobacterium Genus.</title>
        <authorList>
            <person name="Ross D.E."/>
            <person name="Marshall C.W."/>
            <person name="Gulliver D."/>
            <person name="May H.D."/>
            <person name="Norman R.S."/>
        </authorList>
    </citation>
    <scope>NUCLEOTIDE SEQUENCE [LARGE SCALE GENOMIC DNA]</scope>
    <source>
        <strain evidence="2 3">DSM 9173</strain>
    </source>
</reference>
<evidence type="ECO:0000256" key="1">
    <source>
        <dbReference type="SAM" id="Phobius"/>
    </source>
</evidence>
<keyword evidence="1" id="KW-0472">Membrane</keyword>
<evidence type="ECO:0000313" key="2">
    <source>
        <dbReference type="EMBL" id="MBC3796358.1"/>
    </source>
</evidence>
<keyword evidence="1" id="KW-1133">Transmembrane helix</keyword>
<feature type="transmembrane region" description="Helical" evidence="1">
    <location>
        <begin position="34"/>
        <end position="55"/>
    </location>
</feature>
<evidence type="ECO:0000313" key="3">
    <source>
        <dbReference type="Proteomes" id="UP000653358"/>
    </source>
</evidence>
<organism evidence="2 3">
    <name type="scientific">Acetobacterium tundrae</name>
    <dbReference type="NCBI Taxonomy" id="132932"/>
    <lineage>
        <taxon>Bacteria</taxon>
        <taxon>Bacillati</taxon>
        <taxon>Bacillota</taxon>
        <taxon>Clostridia</taxon>
        <taxon>Eubacteriales</taxon>
        <taxon>Eubacteriaceae</taxon>
        <taxon>Acetobacterium</taxon>
    </lineage>
</organism>
<protein>
    <submittedName>
        <fullName evidence="2">Uncharacterized protein</fullName>
    </submittedName>
</protein>
<feature type="transmembrane region" description="Helical" evidence="1">
    <location>
        <begin position="100"/>
        <end position="123"/>
    </location>
</feature>
<name>A0ABR6WIN2_9FIRM</name>
<keyword evidence="3" id="KW-1185">Reference proteome</keyword>
<dbReference type="EMBL" id="WJBB01000004">
    <property type="protein sequence ID" value="MBC3796358.1"/>
    <property type="molecule type" value="Genomic_DNA"/>
</dbReference>
<feature type="transmembrane region" description="Helical" evidence="1">
    <location>
        <begin position="67"/>
        <end position="88"/>
    </location>
</feature>
<sequence>MKTALVYLALSLIAIVINDVYGLFGHGVHSASMTWMFLYPLLGGAVLYLLIFLLVPDIARFVAYRMFYNIYNSGIATLSLGSFLKGIFDIAGTSSVYIAVFYAIGELFVALGLVMLLVLAVNLKKSQA</sequence>
<dbReference type="Proteomes" id="UP000653358">
    <property type="component" value="Unassembled WGS sequence"/>
</dbReference>
<dbReference type="RefSeq" id="WP_148603309.1">
    <property type="nucleotide sequence ID" value="NZ_RXYB01000007.1"/>
</dbReference>
<keyword evidence="1" id="KW-0812">Transmembrane</keyword>